<dbReference type="EMBL" id="NNAY01002156">
    <property type="protein sequence ID" value="OXU21916.1"/>
    <property type="molecule type" value="Genomic_DNA"/>
</dbReference>
<evidence type="ECO:0000313" key="1">
    <source>
        <dbReference type="EMBL" id="OXU21916.1"/>
    </source>
</evidence>
<dbReference type="AlphaFoldDB" id="A0A232EUC9"/>
<dbReference type="OrthoDB" id="10060618at2759"/>
<organism evidence="1 2">
    <name type="scientific">Trichomalopsis sarcophagae</name>
    <dbReference type="NCBI Taxonomy" id="543379"/>
    <lineage>
        <taxon>Eukaryota</taxon>
        <taxon>Metazoa</taxon>
        <taxon>Ecdysozoa</taxon>
        <taxon>Arthropoda</taxon>
        <taxon>Hexapoda</taxon>
        <taxon>Insecta</taxon>
        <taxon>Pterygota</taxon>
        <taxon>Neoptera</taxon>
        <taxon>Endopterygota</taxon>
        <taxon>Hymenoptera</taxon>
        <taxon>Apocrita</taxon>
        <taxon>Proctotrupomorpha</taxon>
        <taxon>Chalcidoidea</taxon>
        <taxon>Pteromalidae</taxon>
        <taxon>Pteromalinae</taxon>
        <taxon>Trichomalopsis</taxon>
    </lineage>
</organism>
<sequence>MVHGSVEIIDLTMVFLQLLDKKVDKSLILKCFPHTVYSAIYMKIFMDLKGLQNGKNGSTDENPQHMYCPTGSGSWCKYQKALVEGKEQDYVHPPAIPKAILDEIEDVFKKLSEPELLRNCLGGQTQNANESFNNVLWNIAPKTDFVGLETLEITAYIAFGLAYSEV</sequence>
<reference evidence="1 2" key="1">
    <citation type="journal article" date="2017" name="Curr. Biol.">
        <title>The Evolution of Venom by Co-option of Single-Copy Genes.</title>
        <authorList>
            <person name="Martinson E.O."/>
            <person name="Mrinalini"/>
            <person name="Kelkar Y.D."/>
            <person name="Chang C.H."/>
            <person name="Werren J.H."/>
        </authorList>
    </citation>
    <scope>NUCLEOTIDE SEQUENCE [LARGE SCALE GENOMIC DNA]</scope>
    <source>
        <strain evidence="1 2">Alberta</strain>
        <tissue evidence="1">Whole body</tissue>
    </source>
</reference>
<proteinExistence type="predicted"/>
<accession>A0A232EUC9</accession>
<comment type="caution">
    <text evidence="1">The sequence shown here is derived from an EMBL/GenBank/DDBJ whole genome shotgun (WGS) entry which is preliminary data.</text>
</comment>
<gene>
    <name evidence="1" type="ORF">TSAR_008138</name>
</gene>
<protein>
    <submittedName>
        <fullName evidence="1">Uncharacterized protein</fullName>
    </submittedName>
</protein>
<keyword evidence="2" id="KW-1185">Reference proteome</keyword>
<dbReference type="Proteomes" id="UP000215335">
    <property type="component" value="Unassembled WGS sequence"/>
</dbReference>
<name>A0A232EUC9_9HYME</name>
<evidence type="ECO:0000313" key="2">
    <source>
        <dbReference type="Proteomes" id="UP000215335"/>
    </source>
</evidence>